<keyword evidence="2" id="KW-1185">Reference proteome</keyword>
<sequence>MEDSPPCPALRRPAGVDHMFTDGAWARMSEDGKRRIIAIWERKEEPPTRKNRRIPIVGAGSTNSPSDRSLLPDDPISSKVSLSRNILKSKGHTWIEDYSMREPATDLLCPARYTSCGSENSSSRCFHTPIPMLQFLHVMLEFYTRNYRCTEFMRANGEHSKMEIYGMVAARDTLDFARNYIFQCSRENAQAIDQNGGYLRLRSPARGINARGCLIEVNLWAKSKKAGVKDLKIIAGGLQAISRFDPWKLNHVVGLNGKITFETCVVPKGVEATIELDFVEVPAGGIHVRHMLGSTVLSQVPYTFIDDLCCRDAVAFISTAGKHGQRFVAAVDLGDTLRVDFMEEGRGEDGLSFAASKHGNEQQPYRFNNGALVSVQVVWSTILYDADWEND</sequence>
<protein>
    <submittedName>
        <fullName evidence="1">Uncharacterized protein</fullName>
    </submittedName>
</protein>
<dbReference type="Proteomes" id="UP001732700">
    <property type="component" value="Chromosome 4D"/>
</dbReference>
<evidence type="ECO:0000313" key="2">
    <source>
        <dbReference type="Proteomes" id="UP001732700"/>
    </source>
</evidence>
<evidence type="ECO:0000313" key="1">
    <source>
        <dbReference type="EnsemblPlants" id="AVESA.00010b.r2.4DG0792040.1.CDS"/>
    </source>
</evidence>
<organism evidence="1 2">
    <name type="scientific">Avena sativa</name>
    <name type="common">Oat</name>
    <dbReference type="NCBI Taxonomy" id="4498"/>
    <lineage>
        <taxon>Eukaryota</taxon>
        <taxon>Viridiplantae</taxon>
        <taxon>Streptophyta</taxon>
        <taxon>Embryophyta</taxon>
        <taxon>Tracheophyta</taxon>
        <taxon>Spermatophyta</taxon>
        <taxon>Magnoliopsida</taxon>
        <taxon>Liliopsida</taxon>
        <taxon>Poales</taxon>
        <taxon>Poaceae</taxon>
        <taxon>BOP clade</taxon>
        <taxon>Pooideae</taxon>
        <taxon>Poodae</taxon>
        <taxon>Poeae</taxon>
        <taxon>Poeae Chloroplast Group 1 (Aveneae type)</taxon>
        <taxon>Aveninae</taxon>
        <taxon>Avena</taxon>
    </lineage>
</organism>
<reference evidence="1" key="2">
    <citation type="submission" date="2025-09" db="UniProtKB">
        <authorList>
            <consortium name="EnsemblPlants"/>
        </authorList>
    </citation>
    <scope>IDENTIFICATION</scope>
</reference>
<dbReference type="EnsemblPlants" id="AVESA.00010b.r2.4DG0792040.1">
    <property type="protein sequence ID" value="AVESA.00010b.r2.4DG0792040.1.CDS"/>
    <property type="gene ID" value="AVESA.00010b.r2.4DG0792040"/>
</dbReference>
<proteinExistence type="predicted"/>
<accession>A0ACD5XHN8</accession>
<reference evidence="1" key="1">
    <citation type="submission" date="2021-05" db="EMBL/GenBank/DDBJ databases">
        <authorList>
            <person name="Scholz U."/>
            <person name="Mascher M."/>
            <person name="Fiebig A."/>
        </authorList>
    </citation>
    <scope>NUCLEOTIDE SEQUENCE [LARGE SCALE GENOMIC DNA]</scope>
</reference>
<name>A0ACD5XHN8_AVESA</name>